<dbReference type="AlphaFoldDB" id="A0A9W8AXH8"/>
<evidence type="ECO:0000256" key="1">
    <source>
        <dbReference type="SAM" id="MobiDB-lite"/>
    </source>
</evidence>
<evidence type="ECO:0000313" key="3">
    <source>
        <dbReference type="EMBL" id="KAJ1970109.1"/>
    </source>
</evidence>
<dbReference type="InterPro" id="IPR036168">
    <property type="entry name" value="AP2_Mu_C_sf"/>
</dbReference>
<accession>A0A9W8AXH8</accession>
<feature type="region of interest" description="Disordered" evidence="1">
    <location>
        <begin position="237"/>
        <end position="284"/>
    </location>
</feature>
<dbReference type="InterPro" id="IPR028565">
    <property type="entry name" value="MHD"/>
</dbReference>
<feature type="region of interest" description="Disordered" evidence="1">
    <location>
        <begin position="73"/>
        <end position="146"/>
    </location>
</feature>
<evidence type="ECO:0000313" key="4">
    <source>
        <dbReference type="Proteomes" id="UP001150925"/>
    </source>
</evidence>
<dbReference type="OrthoDB" id="10332824at2759"/>
<dbReference type="Pfam" id="PF00928">
    <property type="entry name" value="Adap_comp_sub"/>
    <property type="match status" value="1"/>
</dbReference>
<dbReference type="Proteomes" id="UP001150925">
    <property type="component" value="Unassembled WGS sequence"/>
</dbReference>
<feature type="domain" description="MHD" evidence="2">
    <location>
        <begin position="289"/>
        <end position="637"/>
    </location>
</feature>
<feature type="compositionally biased region" description="Polar residues" evidence="1">
    <location>
        <begin position="264"/>
        <end position="273"/>
    </location>
</feature>
<organism evidence="3 4">
    <name type="scientific">Dispira parvispora</name>
    <dbReference type="NCBI Taxonomy" id="1520584"/>
    <lineage>
        <taxon>Eukaryota</taxon>
        <taxon>Fungi</taxon>
        <taxon>Fungi incertae sedis</taxon>
        <taxon>Zoopagomycota</taxon>
        <taxon>Kickxellomycotina</taxon>
        <taxon>Dimargaritomycetes</taxon>
        <taxon>Dimargaritales</taxon>
        <taxon>Dimargaritaceae</taxon>
        <taxon>Dispira</taxon>
    </lineage>
</organism>
<dbReference type="PROSITE" id="PS51072">
    <property type="entry name" value="MHD"/>
    <property type="match status" value="1"/>
</dbReference>
<feature type="compositionally biased region" description="Low complexity" evidence="1">
    <location>
        <begin position="424"/>
        <end position="444"/>
    </location>
</feature>
<feature type="region of interest" description="Disordered" evidence="1">
    <location>
        <begin position="424"/>
        <end position="474"/>
    </location>
</feature>
<evidence type="ECO:0000259" key="2">
    <source>
        <dbReference type="PROSITE" id="PS51072"/>
    </source>
</evidence>
<sequence length="643" mass="70256">MSYLIVLSIDGEVLLTQENGYSTAPLLDKLHQFRKPAPISSGSVWVNSVPHVYVLVNDDVYFVNVLLPKSVGSPTATGISPPRQGPSDPPGVTSGPPRQSPLLNPVTLRDSLPGIPSSSELSRAPVPQPPLQHALSHPTITPPTNPLVAAARDAAGIRTSSSSWTTPKFPPNTAQAMILLMRLVAKVKQHIKPLTRQGLRTNAAIIKMWYNELRQETDFAPGSAPGAMGMESSFSNRAQHFRDRARSQPTTRGTPPQSPLTGPRSLNPTHQAMSTNSPSSASLSTPVAPLRLYLDLTENIEMAFDVDGATRKACIQGQLTFHGECPQVFPVEVGLSSPLVLASHYPDPTQRKPELVYFERYKVHSGVDLRSHYPRSTLTFDAGKDQQPVDLLTYRITQDVPVIFRLFCFCEDIVEHRHDPVVSFASQKSSTSASASTSSPVTPKTVPPVGSPGAVGPRHYSRPSDSSGLHSPSHWNPLGSPPFTALRTTRVHPPTTYSMDLHLSLRGDFHRDISAEDLILTFPLPMDTTQVVFLPAPSNSPVVWQPTFQSSPPCVVYRAPLYPGGLQTRPSFRVFSESAAVHPAEFGPINLSFHIPRFTATGLKVVHFQVTPPLSREPLPVIRMVRSMTFAETYHQDVSYTPE</sequence>
<feature type="compositionally biased region" description="Polar residues" evidence="1">
    <location>
        <begin position="463"/>
        <end position="474"/>
    </location>
</feature>
<reference evidence="3" key="1">
    <citation type="submission" date="2022-07" db="EMBL/GenBank/DDBJ databases">
        <title>Phylogenomic reconstructions and comparative analyses of Kickxellomycotina fungi.</title>
        <authorList>
            <person name="Reynolds N.K."/>
            <person name="Stajich J.E."/>
            <person name="Barry K."/>
            <person name="Grigoriev I.V."/>
            <person name="Crous P."/>
            <person name="Smith M.E."/>
        </authorList>
    </citation>
    <scope>NUCLEOTIDE SEQUENCE</scope>
    <source>
        <strain evidence="3">RSA 1196</strain>
    </source>
</reference>
<dbReference type="EMBL" id="JANBPY010000005">
    <property type="protein sequence ID" value="KAJ1970109.1"/>
    <property type="molecule type" value="Genomic_DNA"/>
</dbReference>
<dbReference type="SUPFAM" id="SSF49447">
    <property type="entry name" value="Second domain of Mu2 adaptin subunit (ap50) of ap2 adaptor"/>
    <property type="match status" value="2"/>
</dbReference>
<comment type="caution">
    <text evidence="3">The sequence shown here is derived from an EMBL/GenBank/DDBJ whole genome shotgun (WGS) entry which is preliminary data.</text>
</comment>
<feature type="compositionally biased region" description="Low complexity" evidence="1">
    <location>
        <begin position="274"/>
        <end position="284"/>
    </location>
</feature>
<protein>
    <recommendedName>
        <fullName evidence="2">MHD domain-containing protein</fullName>
    </recommendedName>
</protein>
<proteinExistence type="predicted"/>
<dbReference type="Gene3D" id="2.60.40.1170">
    <property type="entry name" value="Mu homology domain, subdomain B"/>
    <property type="match status" value="4"/>
</dbReference>
<gene>
    <name evidence="3" type="ORF">IWQ62_000148</name>
</gene>
<name>A0A9W8AXH8_9FUNG</name>
<keyword evidence="4" id="KW-1185">Reference proteome</keyword>